<gene>
    <name evidence="2" type="primary">mnmG</name>
    <name evidence="2" type="ORF">L345_13672</name>
</gene>
<protein>
    <submittedName>
        <fullName evidence="2">MnmG</fullName>
    </submittedName>
</protein>
<organism evidence="2 3">
    <name type="scientific">Ophiophagus hannah</name>
    <name type="common">King cobra</name>
    <name type="synonym">Naja hannah</name>
    <dbReference type="NCBI Taxonomy" id="8665"/>
    <lineage>
        <taxon>Eukaryota</taxon>
        <taxon>Metazoa</taxon>
        <taxon>Chordata</taxon>
        <taxon>Craniata</taxon>
        <taxon>Vertebrata</taxon>
        <taxon>Euteleostomi</taxon>
        <taxon>Lepidosauria</taxon>
        <taxon>Squamata</taxon>
        <taxon>Bifurcata</taxon>
        <taxon>Unidentata</taxon>
        <taxon>Episquamata</taxon>
        <taxon>Toxicofera</taxon>
        <taxon>Serpentes</taxon>
        <taxon>Colubroidea</taxon>
        <taxon>Elapidae</taxon>
        <taxon>Elapinae</taxon>
        <taxon>Ophiophagus</taxon>
    </lineage>
</organism>
<sequence>MWENGDTAIDQGRESRRGNWARRSRTDFFWTSKKLGSLCPHLLREGLQIRRYRRYLQLREDSLDLGLVSHLGVVPVQRWGGLFLKVRSSIRAKRQDINLWP</sequence>
<dbReference type="EMBL" id="AZIM01004564">
    <property type="protein sequence ID" value="ETE60580.1"/>
    <property type="molecule type" value="Genomic_DNA"/>
</dbReference>
<reference evidence="2 3" key="1">
    <citation type="journal article" date="2013" name="Proc. Natl. Acad. Sci. U.S.A.">
        <title>The king cobra genome reveals dynamic gene evolution and adaptation in the snake venom system.</title>
        <authorList>
            <person name="Vonk F.J."/>
            <person name="Casewell N.R."/>
            <person name="Henkel C.V."/>
            <person name="Heimberg A.M."/>
            <person name="Jansen H.J."/>
            <person name="McCleary R.J."/>
            <person name="Kerkkamp H.M."/>
            <person name="Vos R.A."/>
            <person name="Guerreiro I."/>
            <person name="Calvete J.J."/>
            <person name="Wuster W."/>
            <person name="Woods A.E."/>
            <person name="Logan J.M."/>
            <person name="Harrison R.A."/>
            <person name="Castoe T.A."/>
            <person name="de Koning A.P."/>
            <person name="Pollock D.D."/>
            <person name="Yandell M."/>
            <person name="Calderon D."/>
            <person name="Renjifo C."/>
            <person name="Currier R.B."/>
            <person name="Salgado D."/>
            <person name="Pla D."/>
            <person name="Sanz L."/>
            <person name="Hyder A.S."/>
            <person name="Ribeiro J.M."/>
            <person name="Arntzen J.W."/>
            <person name="van den Thillart G.E."/>
            <person name="Boetzer M."/>
            <person name="Pirovano W."/>
            <person name="Dirks R.P."/>
            <person name="Spaink H.P."/>
            <person name="Duboule D."/>
            <person name="McGlinn E."/>
            <person name="Kini R.M."/>
            <person name="Richardson M.K."/>
        </authorList>
    </citation>
    <scope>NUCLEOTIDE SEQUENCE</scope>
    <source>
        <tissue evidence="2">Blood</tissue>
    </source>
</reference>
<evidence type="ECO:0000313" key="3">
    <source>
        <dbReference type="Proteomes" id="UP000018936"/>
    </source>
</evidence>
<name>V8NES2_OPHHA</name>
<keyword evidence="3" id="KW-1185">Reference proteome</keyword>
<feature type="region of interest" description="Disordered" evidence="1">
    <location>
        <begin position="1"/>
        <end position="20"/>
    </location>
</feature>
<evidence type="ECO:0000256" key="1">
    <source>
        <dbReference type="SAM" id="MobiDB-lite"/>
    </source>
</evidence>
<evidence type="ECO:0000313" key="2">
    <source>
        <dbReference type="EMBL" id="ETE60580.1"/>
    </source>
</evidence>
<dbReference type="AlphaFoldDB" id="V8NES2"/>
<comment type="caution">
    <text evidence="2">The sequence shown here is derived from an EMBL/GenBank/DDBJ whole genome shotgun (WGS) entry which is preliminary data.</text>
</comment>
<accession>V8NES2</accession>
<proteinExistence type="predicted"/>
<dbReference type="Proteomes" id="UP000018936">
    <property type="component" value="Unassembled WGS sequence"/>
</dbReference>